<dbReference type="AlphaFoldDB" id="W4G2M2"/>
<name>W4G2M2_APHAT</name>
<evidence type="ECO:0000313" key="1">
    <source>
        <dbReference type="EMBL" id="ETV73521.1"/>
    </source>
</evidence>
<dbReference type="RefSeq" id="XP_009836947.1">
    <property type="nucleotide sequence ID" value="XM_009838645.1"/>
</dbReference>
<dbReference type="VEuPathDB" id="FungiDB:H257_11645"/>
<dbReference type="EMBL" id="KI913148">
    <property type="protein sequence ID" value="ETV73521.1"/>
    <property type="molecule type" value="Genomic_DNA"/>
</dbReference>
<protein>
    <submittedName>
        <fullName evidence="1">Uncharacterized protein</fullName>
    </submittedName>
</protein>
<reference evidence="1" key="1">
    <citation type="submission" date="2013-12" db="EMBL/GenBank/DDBJ databases">
        <title>The Genome Sequence of Aphanomyces astaci APO3.</title>
        <authorList>
            <consortium name="The Broad Institute Genomics Platform"/>
            <person name="Russ C."/>
            <person name="Tyler B."/>
            <person name="van West P."/>
            <person name="Dieguez-Uribeondo J."/>
            <person name="Young S.K."/>
            <person name="Zeng Q."/>
            <person name="Gargeya S."/>
            <person name="Fitzgerald M."/>
            <person name="Abouelleil A."/>
            <person name="Alvarado L."/>
            <person name="Chapman S.B."/>
            <person name="Gainer-Dewar J."/>
            <person name="Goldberg J."/>
            <person name="Griggs A."/>
            <person name="Gujja S."/>
            <person name="Hansen M."/>
            <person name="Howarth C."/>
            <person name="Imamovic A."/>
            <person name="Ireland A."/>
            <person name="Larimer J."/>
            <person name="McCowan C."/>
            <person name="Murphy C."/>
            <person name="Pearson M."/>
            <person name="Poon T.W."/>
            <person name="Priest M."/>
            <person name="Roberts A."/>
            <person name="Saif S."/>
            <person name="Shea T."/>
            <person name="Sykes S."/>
            <person name="Wortman J."/>
            <person name="Nusbaum C."/>
            <person name="Birren B."/>
        </authorList>
    </citation>
    <scope>NUCLEOTIDE SEQUENCE [LARGE SCALE GENOMIC DNA]</scope>
    <source>
        <strain evidence="1">APO3</strain>
    </source>
</reference>
<organism evidence="1">
    <name type="scientific">Aphanomyces astaci</name>
    <name type="common">Crayfish plague agent</name>
    <dbReference type="NCBI Taxonomy" id="112090"/>
    <lineage>
        <taxon>Eukaryota</taxon>
        <taxon>Sar</taxon>
        <taxon>Stramenopiles</taxon>
        <taxon>Oomycota</taxon>
        <taxon>Saprolegniomycetes</taxon>
        <taxon>Saprolegniales</taxon>
        <taxon>Verrucalvaceae</taxon>
        <taxon>Aphanomyces</taxon>
    </lineage>
</organism>
<sequence>MVEFDPNGMNMYTRFRWSVKSGTVRPNQEVSQSFAELNHRKRLLLNIRPSLARTLESATEERQRFMSLVICRHREILGGDFSYNCPPKTLTCIDVVAHHLIRATASACPINSRAGVMTSTGLMKE</sequence>
<gene>
    <name evidence="1" type="ORF">H257_11645</name>
</gene>
<proteinExistence type="predicted"/>
<dbReference type="GeneID" id="20813641"/>
<accession>W4G2M2</accession>